<protein>
    <submittedName>
        <fullName evidence="2">Uncharacterized protein</fullName>
    </submittedName>
</protein>
<accession>A0AAV6YG06</accession>
<name>A0AAV6YG06_9LAMI</name>
<dbReference type="EMBL" id="WHWC01000001">
    <property type="protein sequence ID" value="KAG8391447.1"/>
    <property type="molecule type" value="Genomic_DNA"/>
</dbReference>
<keyword evidence="3" id="KW-1185">Reference proteome</keyword>
<evidence type="ECO:0000256" key="1">
    <source>
        <dbReference type="SAM" id="MobiDB-lite"/>
    </source>
</evidence>
<feature type="region of interest" description="Disordered" evidence="1">
    <location>
        <begin position="70"/>
        <end position="106"/>
    </location>
</feature>
<comment type="caution">
    <text evidence="2">The sequence shown here is derived from an EMBL/GenBank/DDBJ whole genome shotgun (WGS) entry which is preliminary data.</text>
</comment>
<proteinExistence type="predicted"/>
<reference evidence="2" key="1">
    <citation type="submission" date="2019-10" db="EMBL/GenBank/DDBJ databases">
        <authorList>
            <person name="Zhang R."/>
            <person name="Pan Y."/>
            <person name="Wang J."/>
            <person name="Ma R."/>
            <person name="Yu S."/>
        </authorList>
    </citation>
    <scope>NUCLEOTIDE SEQUENCE</scope>
    <source>
        <strain evidence="2">LA-IB0</strain>
        <tissue evidence="2">Leaf</tissue>
    </source>
</reference>
<gene>
    <name evidence="2" type="ORF">BUALT_Bualt01G0188800</name>
</gene>
<organism evidence="2 3">
    <name type="scientific">Buddleja alternifolia</name>
    <dbReference type="NCBI Taxonomy" id="168488"/>
    <lineage>
        <taxon>Eukaryota</taxon>
        <taxon>Viridiplantae</taxon>
        <taxon>Streptophyta</taxon>
        <taxon>Embryophyta</taxon>
        <taxon>Tracheophyta</taxon>
        <taxon>Spermatophyta</taxon>
        <taxon>Magnoliopsida</taxon>
        <taxon>eudicotyledons</taxon>
        <taxon>Gunneridae</taxon>
        <taxon>Pentapetalae</taxon>
        <taxon>asterids</taxon>
        <taxon>lamiids</taxon>
        <taxon>Lamiales</taxon>
        <taxon>Scrophulariaceae</taxon>
        <taxon>Buddlejeae</taxon>
        <taxon>Buddleja</taxon>
    </lineage>
</organism>
<evidence type="ECO:0000313" key="3">
    <source>
        <dbReference type="Proteomes" id="UP000826271"/>
    </source>
</evidence>
<evidence type="ECO:0000313" key="2">
    <source>
        <dbReference type="EMBL" id="KAG8391447.1"/>
    </source>
</evidence>
<dbReference type="Proteomes" id="UP000826271">
    <property type="component" value="Unassembled WGS sequence"/>
</dbReference>
<sequence>MHGGRIIPPPLAIQKLVDDLDVRGGGAEINRSDSPKIVSKQIHRAALPSIDMYARLAFHASPSPRSVPLPSFFNKDSNDDCKTTPLNDAPLPFFFRDTQPSHAQAG</sequence>
<dbReference type="AlphaFoldDB" id="A0AAV6YG06"/>